<comment type="subcellular location">
    <subcellularLocation>
        <location evidence="1">Membrane</location>
        <topology evidence="1">Multi-pass membrane protein</topology>
    </subcellularLocation>
</comment>
<feature type="domain" description="Ionotropic glutamate receptor C-terminal" evidence="13">
    <location>
        <begin position="146"/>
        <end position="491"/>
    </location>
</feature>
<dbReference type="GO" id="GO:0015276">
    <property type="term" value="F:ligand-gated monoatomic ion channel activity"/>
    <property type="evidence" value="ECO:0007669"/>
    <property type="project" value="InterPro"/>
</dbReference>
<dbReference type="Gene3D" id="1.10.287.70">
    <property type="match status" value="1"/>
</dbReference>
<dbReference type="Proteomes" id="UP000245119">
    <property type="component" value="Linkage Group LG3"/>
</dbReference>
<dbReference type="Pfam" id="PF00060">
    <property type="entry name" value="Lig_chan"/>
    <property type="match status" value="1"/>
</dbReference>
<dbReference type="Pfam" id="PF10613">
    <property type="entry name" value="Lig_chan-Glu_bd"/>
    <property type="match status" value="1"/>
</dbReference>
<keyword evidence="3 12" id="KW-0812">Transmembrane</keyword>
<dbReference type="InterPro" id="IPR019594">
    <property type="entry name" value="Glu/Gly-bd"/>
</dbReference>
<feature type="region of interest" description="Disordered" evidence="11">
    <location>
        <begin position="549"/>
        <end position="578"/>
    </location>
</feature>
<keyword evidence="5" id="KW-0406">Ion transport</keyword>
<dbReference type="FunFam" id="3.40.190.10:FF:000024">
    <property type="entry name" value="Glutamate receptor, ionotropic, delta 1"/>
    <property type="match status" value="1"/>
</dbReference>
<dbReference type="AlphaFoldDB" id="A0A2T7PK00"/>
<dbReference type="SMART" id="SM00079">
    <property type="entry name" value="PBPe"/>
    <property type="match status" value="1"/>
</dbReference>
<evidence type="ECO:0000256" key="7">
    <source>
        <dbReference type="ARBA" id="ARBA00023170"/>
    </source>
</evidence>
<feature type="transmembrane region" description="Helical" evidence="12">
    <location>
        <begin position="327"/>
        <end position="351"/>
    </location>
</feature>
<evidence type="ECO:0000256" key="6">
    <source>
        <dbReference type="ARBA" id="ARBA00023136"/>
    </source>
</evidence>
<keyword evidence="8" id="KW-0325">Glycoprotein</keyword>
<evidence type="ECO:0000313" key="16">
    <source>
        <dbReference type="Proteomes" id="UP000245119"/>
    </source>
</evidence>
<evidence type="ECO:0000256" key="2">
    <source>
        <dbReference type="ARBA" id="ARBA00022448"/>
    </source>
</evidence>
<dbReference type="FunFam" id="1.10.287.70:FF:000143">
    <property type="entry name" value="Probable glutamate receptor"/>
    <property type="match status" value="1"/>
</dbReference>
<dbReference type="OrthoDB" id="5984008at2759"/>
<accession>A0A2T7PK00</accession>
<evidence type="ECO:0000256" key="9">
    <source>
        <dbReference type="ARBA" id="ARBA00023286"/>
    </source>
</evidence>
<protein>
    <recommendedName>
        <fullName evidence="17">Ionotropic glutamate receptor C-terminal domain-containing protein</fullName>
    </recommendedName>
</protein>
<keyword evidence="4 12" id="KW-1133">Transmembrane helix</keyword>
<evidence type="ECO:0000256" key="4">
    <source>
        <dbReference type="ARBA" id="ARBA00022989"/>
    </source>
</evidence>
<proteinExistence type="predicted"/>
<dbReference type="InterPro" id="IPR028082">
    <property type="entry name" value="Peripla_BP_I"/>
</dbReference>
<gene>
    <name evidence="15" type="ORF">C0Q70_05003</name>
</gene>
<dbReference type="PANTHER" id="PTHR18966">
    <property type="entry name" value="IONOTROPIC GLUTAMATE RECEPTOR"/>
    <property type="match status" value="1"/>
</dbReference>
<keyword evidence="9" id="KW-1071">Ligand-gated ion channel</keyword>
<feature type="transmembrane region" description="Helical" evidence="12">
    <location>
        <begin position="515"/>
        <end position="535"/>
    </location>
</feature>
<dbReference type="SUPFAM" id="SSF53850">
    <property type="entry name" value="Periplasmic binding protein-like II"/>
    <property type="match status" value="1"/>
</dbReference>
<evidence type="ECO:0000256" key="1">
    <source>
        <dbReference type="ARBA" id="ARBA00004141"/>
    </source>
</evidence>
<dbReference type="Gene3D" id="3.40.50.2300">
    <property type="match status" value="2"/>
</dbReference>
<evidence type="ECO:0000313" key="15">
    <source>
        <dbReference type="EMBL" id="PVD33743.1"/>
    </source>
</evidence>
<keyword evidence="6 12" id="KW-0472">Membrane</keyword>
<evidence type="ECO:0000256" key="11">
    <source>
        <dbReference type="SAM" id="MobiDB-lite"/>
    </source>
</evidence>
<keyword evidence="2" id="KW-0813">Transport</keyword>
<dbReference type="InterPro" id="IPR001320">
    <property type="entry name" value="Iontro_rcpt_C"/>
</dbReference>
<keyword evidence="16" id="KW-1185">Reference proteome</keyword>
<sequence>MYRLGLFSARCRLLAFRYVEPSKEEAEADAGTATAKDAATVIILALQNYLLQQTEQTDRFSPDRFIEQLRQVKLQHGPTGALEFNSTGQRINYTLHLYNHGGQDMYTKIAEWTPAGDSPATRLNLTDEEDEANKNLQYGIFPDLVKIVVVLEEPFVMLRDHTADSTERYEGFTIDLLRRLAEELKFKYEIYVSPRNAYGNNPGESWDGMVAEILAGNAVLAAGAISITSKREEVIDFSLGVLRTGVNILVKKPTETLTIFQFMMPFSLELWMAIVGASAIVSLVFFLMDYTNHDERRFTMKETIWFCVGTLLKRGTDFVPAPVSQRILTVGFTFFVLITVSTYTANMAAFLTTKNLGDSVDSFESLAADKGMSCGTVNNSATMAFFQQSSKRVFSTLWDKITSSQGLVPNATEGRRRVIQGGYAFIFDYLINSYSELRYCDTMSLAATILIQEHGIGMRAGAPFKTNINIVLLRLKEEGFIQELKKKWWDDRRTCDSLDDQSTRSEQMEFGLEHMAGVFIVGLLGLGVALALFLFKKLYFVARRQKEGSVDGDRSSNGVLEPKNREKEKLCQTNTSFV</sequence>
<dbReference type="GO" id="GO:0016020">
    <property type="term" value="C:membrane"/>
    <property type="evidence" value="ECO:0007669"/>
    <property type="project" value="UniProtKB-SubCell"/>
</dbReference>
<evidence type="ECO:0000259" key="13">
    <source>
        <dbReference type="SMART" id="SM00079"/>
    </source>
</evidence>
<dbReference type="EMBL" id="PZQS01000003">
    <property type="protein sequence ID" value="PVD33743.1"/>
    <property type="molecule type" value="Genomic_DNA"/>
</dbReference>
<keyword evidence="7" id="KW-0675">Receptor</keyword>
<evidence type="ECO:0000256" key="3">
    <source>
        <dbReference type="ARBA" id="ARBA00022692"/>
    </source>
</evidence>
<dbReference type="OMA" id="TIWDESK"/>
<keyword evidence="10" id="KW-0407">Ion channel</keyword>
<comment type="caution">
    <text evidence="15">The sequence shown here is derived from an EMBL/GenBank/DDBJ whole genome shotgun (WGS) entry which is preliminary data.</text>
</comment>
<reference evidence="15 16" key="1">
    <citation type="submission" date="2018-04" db="EMBL/GenBank/DDBJ databases">
        <title>The genome of golden apple snail Pomacea canaliculata provides insight into stress tolerance and invasive adaptation.</title>
        <authorList>
            <person name="Liu C."/>
            <person name="Liu B."/>
            <person name="Ren Y."/>
            <person name="Zhang Y."/>
            <person name="Wang H."/>
            <person name="Li S."/>
            <person name="Jiang F."/>
            <person name="Yin L."/>
            <person name="Zhang G."/>
            <person name="Qian W."/>
            <person name="Fan W."/>
        </authorList>
    </citation>
    <scope>NUCLEOTIDE SEQUENCE [LARGE SCALE GENOMIC DNA]</scope>
    <source>
        <strain evidence="15">SZHN2017</strain>
        <tissue evidence="15">Muscle</tissue>
    </source>
</reference>
<feature type="domain" description="Ionotropic glutamate receptor L-glutamate and glycine-binding" evidence="14">
    <location>
        <begin position="154"/>
        <end position="215"/>
    </location>
</feature>
<evidence type="ECO:0000256" key="5">
    <source>
        <dbReference type="ARBA" id="ARBA00023065"/>
    </source>
</evidence>
<organism evidence="15 16">
    <name type="scientific">Pomacea canaliculata</name>
    <name type="common">Golden apple snail</name>
    <dbReference type="NCBI Taxonomy" id="400727"/>
    <lineage>
        <taxon>Eukaryota</taxon>
        <taxon>Metazoa</taxon>
        <taxon>Spiralia</taxon>
        <taxon>Lophotrochozoa</taxon>
        <taxon>Mollusca</taxon>
        <taxon>Gastropoda</taxon>
        <taxon>Caenogastropoda</taxon>
        <taxon>Architaenioglossa</taxon>
        <taxon>Ampullarioidea</taxon>
        <taxon>Ampullariidae</taxon>
        <taxon>Pomacea</taxon>
    </lineage>
</organism>
<evidence type="ECO:0000259" key="14">
    <source>
        <dbReference type="SMART" id="SM00918"/>
    </source>
</evidence>
<feature type="transmembrane region" description="Helical" evidence="12">
    <location>
        <begin position="270"/>
        <end position="291"/>
    </location>
</feature>
<evidence type="ECO:0000256" key="10">
    <source>
        <dbReference type="ARBA" id="ARBA00023303"/>
    </source>
</evidence>
<evidence type="ECO:0000256" key="12">
    <source>
        <dbReference type="SAM" id="Phobius"/>
    </source>
</evidence>
<evidence type="ECO:0000256" key="8">
    <source>
        <dbReference type="ARBA" id="ARBA00023180"/>
    </source>
</evidence>
<evidence type="ECO:0008006" key="17">
    <source>
        <dbReference type="Google" id="ProtNLM"/>
    </source>
</evidence>
<dbReference type="InterPro" id="IPR015683">
    <property type="entry name" value="Ionotropic_Glu_rcpt"/>
</dbReference>
<name>A0A2T7PK00_POMCA</name>
<dbReference type="SUPFAM" id="SSF53822">
    <property type="entry name" value="Periplasmic binding protein-like I"/>
    <property type="match status" value="1"/>
</dbReference>
<dbReference type="Gene3D" id="3.40.190.10">
    <property type="entry name" value="Periplasmic binding protein-like II"/>
    <property type="match status" value="2"/>
</dbReference>
<dbReference type="SMART" id="SM00918">
    <property type="entry name" value="Lig_chan-Glu_bd"/>
    <property type="match status" value="1"/>
</dbReference>
<dbReference type="STRING" id="400727.A0A2T7PK00"/>